<keyword evidence="6 8" id="KW-0378">Hydrolase</keyword>
<keyword evidence="8" id="KW-1133">Transmembrane helix</keyword>
<evidence type="ECO:0000256" key="9">
    <source>
        <dbReference type="RuleBase" id="RU362042"/>
    </source>
</evidence>
<keyword evidence="8" id="KW-0812">Transmembrane</keyword>
<feature type="active site" evidence="7">
    <location>
        <position position="153"/>
    </location>
</feature>
<protein>
    <recommendedName>
        <fullName evidence="4 8">Signal peptidase I</fullName>
        <ecNumber evidence="3 8">3.4.21.89</ecNumber>
    </recommendedName>
</protein>
<dbReference type="InterPro" id="IPR019758">
    <property type="entry name" value="Pept_S26A_signal_pept_1_CS"/>
</dbReference>
<dbReference type="InterPro" id="IPR036286">
    <property type="entry name" value="LexA/Signal_pep-like_sf"/>
</dbReference>
<evidence type="ECO:0000256" key="4">
    <source>
        <dbReference type="ARBA" id="ARBA00019232"/>
    </source>
</evidence>
<evidence type="ECO:0000256" key="5">
    <source>
        <dbReference type="ARBA" id="ARBA00022670"/>
    </source>
</evidence>
<feature type="active site" evidence="7">
    <location>
        <position position="98"/>
    </location>
</feature>
<evidence type="ECO:0000259" key="10">
    <source>
        <dbReference type="Pfam" id="PF10502"/>
    </source>
</evidence>
<keyword evidence="5 8" id="KW-0645">Protease</keyword>
<dbReference type="GO" id="GO:0009003">
    <property type="term" value="F:signal peptidase activity"/>
    <property type="evidence" value="ECO:0007669"/>
    <property type="project" value="UniProtKB-EC"/>
</dbReference>
<dbReference type="PROSITE" id="PS00501">
    <property type="entry name" value="SPASE_I_1"/>
    <property type="match status" value="1"/>
</dbReference>
<feature type="domain" description="Peptidase S26" evidence="10">
    <location>
        <begin position="68"/>
        <end position="271"/>
    </location>
</feature>
<dbReference type="Proteomes" id="UP000031631">
    <property type="component" value="Chromosome"/>
</dbReference>
<evidence type="ECO:0000256" key="6">
    <source>
        <dbReference type="ARBA" id="ARBA00022801"/>
    </source>
</evidence>
<comment type="subcellular location">
    <subcellularLocation>
        <location evidence="9">Membrane</location>
        <topology evidence="9">Multi-pass membrane protein</topology>
    </subcellularLocation>
</comment>
<keyword evidence="8" id="KW-0472">Membrane</keyword>
<comment type="similarity">
    <text evidence="2 9">Belongs to the peptidase S26 family.</text>
</comment>
<dbReference type="PRINTS" id="PR00727">
    <property type="entry name" value="LEADERPTASE"/>
</dbReference>
<dbReference type="InterPro" id="IPR019756">
    <property type="entry name" value="Pept_S26A_signal_pept_1_Ser-AS"/>
</dbReference>
<dbReference type="GO" id="GO:0004252">
    <property type="term" value="F:serine-type endopeptidase activity"/>
    <property type="evidence" value="ECO:0007669"/>
    <property type="project" value="InterPro"/>
</dbReference>
<feature type="transmembrane region" description="Helical" evidence="8">
    <location>
        <begin position="25"/>
        <end position="43"/>
    </location>
</feature>
<dbReference type="InterPro" id="IPR000223">
    <property type="entry name" value="Pept_S26A_signal_pept_1"/>
</dbReference>
<evidence type="ECO:0000313" key="12">
    <source>
        <dbReference type="Proteomes" id="UP000031631"/>
    </source>
</evidence>
<evidence type="ECO:0000256" key="3">
    <source>
        <dbReference type="ARBA" id="ARBA00013208"/>
    </source>
</evidence>
<dbReference type="GO" id="GO:0006465">
    <property type="term" value="P:signal peptide processing"/>
    <property type="evidence" value="ECO:0007669"/>
    <property type="project" value="InterPro"/>
</dbReference>
<dbReference type="AlphaFoldDB" id="A0A7U6GI43"/>
<keyword evidence="12" id="KW-1185">Reference proteome</keyword>
<dbReference type="InterPro" id="IPR019757">
    <property type="entry name" value="Pept_S26A_signal_pept_1_Lys-AS"/>
</dbReference>
<dbReference type="Pfam" id="PF10502">
    <property type="entry name" value="Peptidase_S26"/>
    <property type="match status" value="1"/>
</dbReference>
<evidence type="ECO:0000313" key="11">
    <source>
        <dbReference type="EMBL" id="BAO44055.1"/>
    </source>
</evidence>
<reference evidence="11 12" key="1">
    <citation type="journal article" date="2014" name="PLoS ONE">
        <title>Physiological and genomic features of a novel sulfur-oxidizing gammaproteobacterium belonging to a previously uncultivated symbiotic lineage isolated from a hydrothermal vent.</title>
        <authorList>
            <person name="Nunoura T."/>
            <person name="Takaki Y."/>
            <person name="Kazama H."/>
            <person name="Kakuta J."/>
            <person name="Shimamura S."/>
            <person name="Makita H."/>
            <person name="Hirai M."/>
            <person name="Miyazaki M."/>
            <person name="Takai K."/>
        </authorList>
    </citation>
    <scope>NUCLEOTIDE SEQUENCE [LARGE SCALE GENOMIC DNA]</scope>
    <source>
        <strain evidence="11 12">Hiromi1</strain>
    </source>
</reference>
<dbReference type="PROSITE" id="PS00761">
    <property type="entry name" value="SPASE_I_3"/>
    <property type="match status" value="1"/>
</dbReference>
<evidence type="ECO:0000256" key="2">
    <source>
        <dbReference type="ARBA" id="ARBA00009370"/>
    </source>
</evidence>
<comment type="catalytic activity">
    <reaction evidence="1 8">
        <text>Cleavage of hydrophobic, N-terminal signal or leader sequences from secreted and periplasmic proteins.</text>
        <dbReference type="EC" id="3.4.21.89"/>
    </reaction>
</comment>
<dbReference type="KEGG" id="tbn:TBH_C1127"/>
<sequence>MDFVVLIGVTAGFVWLLIRRDIESALAFATVASGLIWVGYWLLGKKAGKAAADQTDGAKTETKEPLMVDYARSFFPIFLFVLLLRAFVVEPFRIPSGSMMPTLLVGDFILVNKFAYGLRMPVTKTKLVEIDEPERGDVVVFRYPKNPKIDYIKRLIGLPGDHIFYRNKTVYVNGVAMPQEPVGVYHAVGSGMRSDGTNEMRENLDGVQHSILVDPRRPDLPPACYVLARGEITVPQGHYFVMGDNRDNSNDSRCWGFVPEENLVGKAFMIWLSFDPNRSGIFDWSRVGQAIH</sequence>
<feature type="transmembrane region" description="Helical" evidence="8">
    <location>
        <begin position="70"/>
        <end position="88"/>
    </location>
</feature>
<evidence type="ECO:0000256" key="1">
    <source>
        <dbReference type="ARBA" id="ARBA00000677"/>
    </source>
</evidence>
<gene>
    <name evidence="11" type="ORF">TBH_C1127</name>
</gene>
<name>A0A7U6GI43_9GAMM</name>
<dbReference type="InterPro" id="IPR019533">
    <property type="entry name" value="Peptidase_S26"/>
</dbReference>
<accession>A0A7U6GI43</accession>
<dbReference type="PANTHER" id="PTHR43390:SF1">
    <property type="entry name" value="CHLOROPLAST PROCESSING PEPTIDASE"/>
    <property type="match status" value="1"/>
</dbReference>
<dbReference type="Gene3D" id="2.10.109.10">
    <property type="entry name" value="Umud Fragment, subunit A"/>
    <property type="match status" value="1"/>
</dbReference>
<evidence type="ECO:0000256" key="7">
    <source>
        <dbReference type="PIRSR" id="PIRSR600223-1"/>
    </source>
</evidence>
<dbReference type="SUPFAM" id="SSF51306">
    <property type="entry name" value="LexA/Signal peptidase"/>
    <property type="match status" value="1"/>
</dbReference>
<dbReference type="PROSITE" id="PS00760">
    <property type="entry name" value="SPASE_I_2"/>
    <property type="match status" value="1"/>
</dbReference>
<dbReference type="EC" id="3.4.21.89" evidence="3 8"/>
<organism evidence="11 12">
    <name type="scientific">Thiolapillus brandeum</name>
    <dbReference type="NCBI Taxonomy" id="1076588"/>
    <lineage>
        <taxon>Bacteria</taxon>
        <taxon>Pseudomonadati</taxon>
        <taxon>Pseudomonadota</taxon>
        <taxon>Gammaproteobacteria</taxon>
        <taxon>Chromatiales</taxon>
        <taxon>Sedimenticolaceae</taxon>
        <taxon>Thiolapillus</taxon>
    </lineage>
</organism>
<dbReference type="NCBIfam" id="TIGR02227">
    <property type="entry name" value="sigpep_I_bact"/>
    <property type="match status" value="1"/>
</dbReference>
<dbReference type="GO" id="GO:0016020">
    <property type="term" value="C:membrane"/>
    <property type="evidence" value="ECO:0007669"/>
    <property type="project" value="UniProtKB-SubCell"/>
</dbReference>
<dbReference type="PANTHER" id="PTHR43390">
    <property type="entry name" value="SIGNAL PEPTIDASE I"/>
    <property type="match status" value="1"/>
</dbReference>
<dbReference type="EMBL" id="AP012273">
    <property type="protein sequence ID" value="BAO44055.1"/>
    <property type="molecule type" value="Genomic_DNA"/>
</dbReference>
<proteinExistence type="inferred from homology"/>
<dbReference type="CDD" id="cd06530">
    <property type="entry name" value="S26_SPase_I"/>
    <property type="match status" value="1"/>
</dbReference>
<evidence type="ECO:0000256" key="8">
    <source>
        <dbReference type="RuleBase" id="RU003993"/>
    </source>
</evidence>